<evidence type="ECO:0000256" key="2">
    <source>
        <dbReference type="ARBA" id="ARBA00022741"/>
    </source>
</evidence>
<gene>
    <name evidence="4" type="ORF">A4U43_C03F19470</name>
</gene>
<evidence type="ECO:0000313" key="4">
    <source>
        <dbReference type="EMBL" id="ONK75685.1"/>
    </source>
</evidence>
<accession>A0A5P1FBF8</accession>
<evidence type="ECO:0000313" key="5">
    <source>
        <dbReference type="Proteomes" id="UP000243459"/>
    </source>
</evidence>
<evidence type="ECO:0000256" key="1">
    <source>
        <dbReference type="ARBA" id="ARBA00022598"/>
    </source>
</evidence>
<dbReference type="EMBL" id="CM007383">
    <property type="protein sequence ID" value="ONK75685.1"/>
    <property type="molecule type" value="Genomic_DNA"/>
</dbReference>
<name>A0A5P1FBF8_ASPOF</name>
<dbReference type="InterPro" id="IPR035434">
    <property type="entry name" value="GCL_bact_plant"/>
</dbReference>
<dbReference type="GO" id="GO:0005524">
    <property type="term" value="F:ATP binding"/>
    <property type="evidence" value="ECO:0007669"/>
    <property type="project" value="UniProtKB-KW"/>
</dbReference>
<protein>
    <submittedName>
        <fullName evidence="4">Uncharacterized protein</fullName>
    </submittedName>
</protein>
<evidence type="ECO:0000256" key="3">
    <source>
        <dbReference type="ARBA" id="ARBA00022840"/>
    </source>
</evidence>
<keyword evidence="2" id="KW-0547">Nucleotide-binding</keyword>
<keyword evidence="1" id="KW-0436">Ligase</keyword>
<reference evidence="5" key="1">
    <citation type="journal article" date="2017" name="Nat. Commun.">
        <title>The asparagus genome sheds light on the origin and evolution of a young Y chromosome.</title>
        <authorList>
            <person name="Harkess A."/>
            <person name="Zhou J."/>
            <person name="Xu C."/>
            <person name="Bowers J.E."/>
            <person name="Van der Hulst R."/>
            <person name="Ayyampalayam S."/>
            <person name="Mercati F."/>
            <person name="Riccardi P."/>
            <person name="McKain M.R."/>
            <person name="Kakrana A."/>
            <person name="Tang H."/>
            <person name="Ray J."/>
            <person name="Groenendijk J."/>
            <person name="Arikit S."/>
            <person name="Mathioni S.M."/>
            <person name="Nakano M."/>
            <person name="Shan H."/>
            <person name="Telgmann-Rauber A."/>
            <person name="Kanno A."/>
            <person name="Yue Z."/>
            <person name="Chen H."/>
            <person name="Li W."/>
            <person name="Chen Y."/>
            <person name="Xu X."/>
            <person name="Zhang Y."/>
            <person name="Luo S."/>
            <person name="Chen H."/>
            <person name="Gao J."/>
            <person name="Mao Z."/>
            <person name="Pires J.C."/>
            <person name="Luo M."/>
            <person name="Kudrna D."/>
            <person name="Wing R.A."/>
            <person name="Meyers B.C."/>
            <person name="Yi K."/>
            <person name="Kong H."/>
            <person name="Lavrijsen P."/>
            <person name="Sunseri F."/>
            <person name="Falavigna A."/>
            <person name="Ye Y."/>
            <person name="Leebens-Mack J.H."/>
            <person name="Chen G."/>
        </authorList>
    </citation>
    <scope>NUCLEOTIDE SEQUENCE [LARGE SCALE GENOMIC DNA]</scope>
    <source>
        <strain evidence="5">cv. DH0086</strain>
    </source>
</reference>
<proteinExistence type="predicted"/>
<dbReference type="AlphaFoldDB" id="A0A5P1FBF8"/>
<keyword evidence="3" id="KW-0067">ATP-binding</keyword>
<dbReference type="Proteomes" id="UP000243459">
    <property type="component" value="Chromosome 3"/>
</dbReference>
<dbReference type="Gramene" id="ONK75685">
    <property type="protein sequence ID" value="ONK75685"/>
    <property type="gene ID" value="A4U43_C03F19470"/>
</dbReference>
<dbReference type="GO" id="GO:0004357">
    <property type="term" value="F:glutamate-cysteine ligase activity"/>
    <property type="evidence" value="ECO:0007669"/>
    <property type="project" value="InterPro"/>
</dbReference>
<sequence length="163" mass="18936">MISLKTPFWDGLLRHVAEDVLKLAKDGLERRRNKEAGFQREVAEVVNSGKNSYQFCCLDDLNVIFMSQWVLDWSWPLEILHSRLHSLNRKVETTYVMSPASIDVTLYQLFASLLILEKPPSFEDELKFQKESNFAMMDENIGIVTSRRVDRHFEEEGPILCAL</sequence>
<keyword evidence="5" id="KW-1185">Reference proteome</keyword>
<dbReference type="GO" id="GO:0006750">
    <property type="term" value="P:glutathione biosynthetic process"/>
    <property type="evidence" value="ECO:0007669"/>
    <property type="project" value="InterPro"/>
</dbReference>
<dbReference type="PANTHER" id="PTHR34378:SF1">
    <property type="entry name" value="GLUTAMATE--CYSTEINE LIGASE, CHLOROPLASTIC"/>
    <property type="match status" value="1"/>
</dbReference>
<dbReference type="PANTHER" id="PTHR34378">
    <property type="entry name" value="GLUTAMATE--CYSTEINE LIGASE, CHLOROPLASTIC"/>
    <property type="match status" value="1"/>
</dbReference>
<dbReference type="Gene3D" id="3.30.590.20">
    <property type="match status" value="1"/>
</dbReference>
<organism evidence="4 5">
    <name type="scientific">Asparagus officinalis</name>
    <name type="common">Garden asparagus</name>
    <dbReference type="NCBI Taxonomy" id="4686"/>
    <lineage>
        <taxon>Eukaryota</taxon>
        <taxon>Viridiplantae</taxon>
        <taxon>Streptophyta</taxon>
        <taxon>Embryophyta</taxon>
        <taxon>Tracheophyta</taxon>
        <taxon>Spermatophyta</taxon>
        <taxon>Magnoliopsida</taxon>
        <taxon>Liliopsida</taxon>
        <taxon>Asparagales</taxon>
        <taxon>Asparagaceae</taxon>
        <taxon>Asparagoideae</taxon>
        <taxon>Asparagus</taxon>
    </lineage>
</organism>